<dbReference type="CDD" id="cd01846">
    <property type="entry name" value="fatty_acyltransferase_like"/>
    <property type="match status" value="1"/>
</dbReference>
<name>A0A4Q4TRG0_9PEZI</name>
<accession>A0A4Q4TRG0</accession>
<evidence type="ECO:0008006" key="5">
    <source>
        <dbReference type="Google" id="ProtNLM"/>
    </source>
</evidence>
<feature type="chain" id="PRO_5020253994" description="SGNH hydrolase-type esterase domain-containing protein" evidence="2">
    <location>
        <begin position="19"/>
        <end position="294"/>
    </location>
</feature>
<comment type="caution">
    <text evidence="3">The sequence shown here is derived from an EMBL/GenBank/DDBJ whole genome shotgun (WGS) entry which is preliminary data.</text>
</comment>
<keyword evidence="1 2" id="KW-0732">Signal</keyword>
<evidence type="ECO:0000313" key="3">
    <source>
        <dbReference type="EMBL" id="RYP09298.1"/>
    </source>
</evidence>
<organism evidence="3 4">
    <name type="scientific">Monosporascus ibericus</name>
    <dbReference type="NCBI Taxonomy" id="155417"/>
    <lineage>
        <taxon>Eukaryota</taxon>
        <taxon>Fungi</taxon>
        <taxon>Dikarya</taxon>
        <taxon>Ascomycota</taxon>
        <taxon>Pezizomycotina</taxon>
        <taxon>Sordariomycetes</taxon>
        <taxon>Xylariomycetidae</taxon>
        <taxon>Xylariales</taxon>
        <taxon>Xylariales incertae sedis</taxon>
        <taxon>Monosporascus</taxon>
    </lineage>
</organism>
<dbReference type="PANTHER" id="PTHR45642">
    <property type="entry name" value="GDSL ESTERASE/LIPASE EXL3"/>
    <property type="match status" value="1"/>
</dbReference>
<dbReference type="InterPro" id="IPR001087">
    <property type="entry name" value="GDSL"/>
</dbReference>
<dbReference type="Gene3D" id="3.40.50.1110">
    <property type="entry name" value="SGNH hydrolase"/>
    <property type="match status" value="1"/>
</dbReference>
<dbReference type="SUPFAM" id="SSF52266">
    <property type="entry name" value="SGNH hydrolase"/>
    <property type="match status" value="1"/>
</dbReference>
<dbReference type="InterPro" id="IPR050592">
    <property type="entry name" value="GDSL_lipolytic_enzyme"/>
</dbReference>
<dbReference type="EMBL" id="QJNU01000041">
    <property type="protein sequence ID" value="RYP09298.1"/>
    <property type="molecule type" value="Genomic_DNA"/>
</dbReference>
<dbReference type="InterPro" id="IPR036514">
    <property type="entry name" value="SGNH_hydro_sf"/>
</dbReference>
<dbReference type="AlphaFoldDB" id="A0A4Q4TRG0"/>
<evidence type="ECO:0000256" key="2">
    <source>
        <dbReference type="SAM" id="SignalP"/>
    </source>
</evidence>
<dbReference type="Pfam" id="PF00657">
    <property type="entry name" value="Lipase_GDSL"/>
    <property type="match status" value="1"/>
</dbReference>
<dbReference type="PANTHER" id="PTHR45642:SF139">
    <property type="entry name" value="SGNH HYDROLASE-TYPE ESTERASE DOMAIN-CONTAINING PROTEIN"/>
    <property type="match status" value="1"/>
</dbReference>
<evidence type="ECO:0000256" key="1">
    <source>
        <dbReference type="ARBA" id="ARBA00022729"/>
    </source>
</evidence>
<dbReference type="Proteomes" id="UP000293360">
    <property type="component" value="Unassembled WGS sequence"/>
</dbReference>
<reference evidence="3 4" key="1">
    <citation type="submission" date="2018-06" db="EMBL/GenBank/DDBJ databases">
        <title>Complete Genomes of Monosporascus.</title>
        <authorList>
            <person name="Robinson A.J."/>
            <person name="Natvig D.O."/>
        </authorList>
    </citation>
    <scope>NUCLEOTIDE SEQUENCE [LARGE SCALE GENOMIC DNA]</scope>
    <source>
        <strain evidence="3 4">CBS 110550</strain>
    </source>
</reference>
<dbReference type="GO" id="GO:0016788">
    <property type="term" value="F:hydrolase activity, acting on ester bonds"/>
    <property type="evidence" value="ECO:0007669"/>
    <property type="project" value="InterPro"/>
</dbReference>
<evidence type="ECO:0000313" key="4">
    <source>
        <dbReference type="Proteomes" id="UP000293360"/>
    </source>
</evidence>
<feature type="signal peptide" evidence="2">
    <location>
        <begin position="1"/>
        <end position="18"/>
    </location>
</feature>
<proteinExistence type="predicted"/>
<protein>
    <recommendedName>
        <fullName evidence="5">SGNH hydrolase-type esterase domain-containing protein</fullName>
    </recommendedName>
</protein>
<sequence length="294" mass="32292">MQPLRRALLPLAVASSFASPITVQAGTKYLMVFGDSYSTTGSWFPGDKPSTSNPIGNPSMPGQTTSGGLNWVGQVTSQLNNSLILTYDFAVTGATTDKELVDTYASDCFDDQVETFHSNLASKPYYAPWTPKNTLAAVWIGINDVGENFWDRKPAPIDTILDRYFELLQILYDDGVRNFVLLTIPPFDEAPVMIGQSEKDLKQLRSDIDTYNSDIAQRLAAFKRANRGITSQVFDTAPYFEVAMNNPEAYGAPDATCINSDGVSCLWHDNYHPGLAIHELVAQGFVDALTGSFF</sequence>
<dbReference type="STRING" id="155417.A0A4Q4TRG0"/>
<gene>
    <name evidence="3" type="ORF">DL764_001345</name>
</gene>
<keyword evidence="4" id="KW-1185">Reference proteome</keyword>
<dbReference type="OrthoDB" id="1600564at2759"/>